<keyword evidence="1" id="KW-0812">Transmembrane</keyword>
<organism evidence="2 3">
    <name type="scientific">Aeromicrobium duanguangcaii</name>
    <dbReference type="NCBI Taxonomy" id="2968086"/>
    <lineage>
        <taxon>Bacteria</taxon>
        <taxon>Bacillati</taxon>
        <taxon>Actinomycetota</taxon>
        <taxon>Actinomycetes</taxon>
        <taxon>Propionibacteriales</taxon>
        <taxon>Nocardioidaceae</taxon>
        <taxon>Aeromicrobium</taxon>
    </lineage>
</organism>
<evidence type="ECO:0000256" key="1">
    <source>
        <dbReference type="SAM" id="Phobius"/>
    </source>
</evidence>
<reference evidence="2 3" key="1">
    <citation type="submission" date="2022-07" db="EMBL/GenBank/DDBJ databases">
        <title>Novel species in genus Aeromicrobium.</title>
        <authorList>
            <person name="Ye L."/>
        </authorList>
    </citation>
    <scope>NUCLEOTIDE SEQUENCE [LARGE SCALE GENOMIC DNA]</scope>
    <source>
        <strain evidence="3">zg-Y50</strain>
    </source>
</reference>
<sequence>MNLAIVVVALLGATVLMTDRAPEDWRFAGYFLVAYLLIMMVQWVWRTRRHE</sequence>
<feature type="transmembrane region" description="Helical" evidence="1">
    <location>
        <begin position="27"/>
        <end position="45"/>
    </location>
</feature>
<proteinExistence type="predicted"/>
<evidence type="ECO:0000313" key="3">
    <source>
        <dbReference type="Proteomes" id="UP001315860"/>
    </source>
</evidence>
<name>A0ABY5KI14_9ACTN</name>
<keyword evidence="1" id="KW-0472">Membrane</keyword>
<dbReference type="EMBL" id="CP101990">
    <property type="protein sequence ID" value="UUI68003.1"/>
    <property type="molecule type" value="Genomic_DNA"/>
</dbReference>
<keyword evidence="3" id="KW-1185">Reference proteome</keyword>
<keyword evidence="1" id="KW-1133">Transmembrane helix</keyword>
<dbReference type="Proteomes" id="UP001315860">
    <property type="component" value="Chromosome"/>
</dbReference>
<evidence type="ECO:0000313" key="2">
    <source>
        <dbReference type="EMBL" id="UUI68003.1"/>
    </source>
</evidence>
<protein>
    <submittedName>
        <fullName evidence="2">Uncharacterized protein</fullName>
    </submittedName>
</protein>
<accession>A0ABY5KI14</accession>
<dbReference type="RefSeq" id="WP_249379169.1">
    <property type="nucleotide sequence ID" value="NZ_CP101990.1"/>
</dbReference>
<gene>
    <name evidence="2" type="ORF">NP095_12435</name>
</gene>